<dbReference type="RefSeq" id="WP_137812360.1">
    <property type="nucleotide sequence ID" value="NZ_BJFL01000003.1"/>
</dbReference>
<comment type="similarity">
    <text evidence="1">Belongs to the mycobacterial PPE family.</text>
</comment>
<evidence type="ECO:0000256" key="1">
    <source>
        <dbReference type="ARBA" id="ARBA00010652"/>
    </source>
</evidence>
<dbReference type="InterPro" id="IPR038332">
    <property type="entry name" value="PPE_sf"/>
</dbReference>
<evidence type="ECO:0000313" key="5">
    <source>
        <dbReference type="Proteomes" id="UP000298860"/>
    </source>
</evidence>
<feature type="domain" description="PPE" evidence="3">
    <location>
        <begin position="18"/>
        <end position="165"/>
    </location>
</feature>
<evidence type="ECO:0000313" key="4">
    <source>
        <dbReference type="EMBL" id="GDY29153.1"/>
    </source>
</evidence>
<dbReference type="AlphaFoldDB" id="A0A4D4J5B2"/>
<keyword evidence="5" id="KW-1185">Reference proteome</keyword>
<proteinExistence type="inferred from homology"/>
<dbReference type="Gene3D" id="1.20.1260.20">
    <property type="entry name" value="PPE superfamily"/>
    <property type="match status" value="1"/>
</dbReference>
<name>A0A4D4J5B2_9PSEU</name>
<dbReference type="InterPro" id="IPR000030">
    <property type="entry name" value="PPE_dom"/>
</dbReference>
<dbReference type="Proteomes" id="UP000298860">
    <property type="component" value="Unassembled WGS sequence"/>
</dbReference>
<accession>A0A4D4J5B2</accession>
<dbReference type="SUPFAM" id="SSF140459">
    <property type="entry name" value="PE/PPE dimer-like"/>
    <property type="match status" value="1"/>
</dbReference>
<evidence type="ECO:0000256" key="2">
    <source>
        <dbReference type="SAM" id="MobiDB-lite"/>
    </source>
</evidence>
<feature type="compositionally biased region" description="Low complexity" evidence="2">
    <location>
        <begin position="273"/>
        <end position="293"/>
    </location>
</feature>
<organism evidence="4 5">
    <name type="scientific">Gandjariella thermophila</name>
    <dbReference type="NCBI Taxonomy" id="1931992"/>
    <lineage>
        <taxon>Bacteria</taxon>
        <taxon>Bacillati</taxon>
        <taxon>Actinomycetota</taxon>
        <taxon>Actinomycetes</taxon>
        <taxon>Pseudonocardiales</taxon>
        <taxon>Pseudonocardiaceae</taxon>
        <taxon>Gandjariella</taxon>
    </lineage>
</organism>
<feature type="region of interest" description="Disordered" evidence="2">
    <location>
        <begin position="160"/>
        <end position="318"/>
    </location>
</feature>
<evidence type="ECO:0000259" key="3">
    <source>
        <dbReference type="Pfam" id="PF00823"/>
    </source>
</evidence>
<gene>
    <name evidence="4" type="ORF">GTS_07860</name>
</gene>
<dbReference type="EMBL" id="BJFL01000003">
    <property type="protein sequence ID" value="GDY29153.1"/>
    <property type="molecule type" value="Genomic_DNA"/>
</dbReference>
<dbReference type="OrthoDB" id="3682216at2"/>
<sequence length="318" mass="32177">MSGDHRWQGYTHEELFTKLNSGPGPSASAASAERWRGVADALAEIDQELSRGVAASGAAWEGVAAEAARAGIGPLAEWAAQARTSADVMRLSAELQADYVSKARAEMPRPVAVTSEQPGAVVRGLTHLFGGQTDYENQEAERSAAEQRAFQVMADYESNTASNTSSLGRFGPPPEVVGAAAPMHGDSAGAAAHRSGGVPVRAGEPVRAGAAGPRETGRRPGREASRTGHGAAEPGRARSRTGHGAGGPGQGASRAGEGASESEPHPTAPAPRTPGAEGTARPAAAAPDGPTPGNYLVRAEDGFGNGMMVSPPVIGGDA</sequence>
<dbReference type="Pfam" id="PF00823">
    <property type="entry name" value="PPE"/>
    <property type="match status" value="1"/>
</dbReference>
<protein>
    <recommendedName>
        <fullName evidence="3">PPE domain-containing protein</fullName>
    </recommendedName>
</protein>
<reference evidence="5" key="1">
    <citation type="submission" date="2019-04" db="EMBL/GenBank/DDBJ databases">
        <title>Draft genome sequence of Pseudonocardiaceae bacterium SL3-2-4.</title>
        <authorList>
            <person name="Ningsih F."/>
            <person name="Yokota A."/>
            <person name="Sakai Y."/>
            <person name="Nanatani K."/>
            <person name="Yabe S."/>
            <person name="Oetari A."/>
            <person name="Sjamsuridzal W."/>
        </authorList>
    </citation>
    <scope>NUCLEOTIDE SEQUENCE [LARGE SCALE GENOMIC DNA]</scope>
    <source>
        <strain evidence="5">SL3-2-4</strain>
    </source>
</reference>
<comment type="caution">
    <text evidence="4">The sequence shown here is derived from an EMBL/GenBank/DDBJ whole genome shotgun (WGS) entry which is preliminary data.</text>
</comment>
<feature type="compositionally biased region" description="Basic and acidic residues" evidence="2">
    <location>
        <begin position="215"/>
        <end position="226"/>
    </location>
</feature>